<dbReference type="GO" id="GO:0016020">
    <property type="term" value="C:membrane"/>
    <property type="evidence" value="ECO:0007669"/>
    <property type="project" value="TreeGrafter"/>
</dbReference>
<organism evidence="16 17">
    <name type="scientific">Candidatus Liptonbacteria bacterium RIFCSPLOWO2_12_FULL_60_15</name>
    <dbReference type="NCBI Taxonomy" id="1798653"/>
    <lineage>
        <taxon>Bacteria</taxon>
        <taxon>Candidatus Liptoniibacteriota</taxon>
    </lineage>
</organism>
<feature type="domain" description="ERAP1-like C-terminal" evidence="14">
    <location>
        <begin position="531"/>
        <end position="847"/>
    </location>
</feature>
<dbReference type="EC" id="3.4.11.-" evidence="12"/>
<dbReference type="SUPFAM" id="SSF63737">
    <property type="entry name" value="Leukotriene A4 hydrolase N-terminal domain"/>
    <property type="match status" value="1"/>
</dbReference>
<dbReference type="InterPro" id="IPR045357">
    <property type="entry name" value="Aminopeptidase_N-like_N"/>
</dbReference>
<evidence type="ECO:0000259" key="13">
    <source>
        <dbReference type="Pfam" id="PF01433"/>
    </source>
</evidence>
<keyword evidence="6 12" id="KW-0378">Hydrolase</keyword>
<evidence type="ECO:0000256" key="2">
    <source>
        <dbReference type="ARBA" id="ARBA00010136"/>
    </source>
</evidence>
<accession>A0A1G2CMZ1</accession>
<dbReference type="SUPFAM" id="SSF55486">
    <property type="entry name" value="Metalloproteases ('zincins'), catalytic domain"/>
    <property type="match status" value="1"/>
</dbReference>
<evidence type="ECO:0000256" key="8">
    <source>
        <dbReference type="ARBA" id="ARBA00023049"/>
    </source>
</evidence>
<dbReference type="GO" id="GO:0005615">
    <property type="term" value="C:extracellular space"/>
    <property type="evidence" value="ECO:0007669"/>
    <property type="project" value="TreeGrafter"/>
</dbReference>
<comment type="catalytic activity">
    <reaction evidence="1">
        <text>Release of an N-terminal amino acid, Xaa-|-Yaa- from a peptide, amide or arylamide. Xaa is preferably Ala, but may be most amino acids including Pro (slow action). When a terminal hydrophobic residue is followed by a prolyl residue, the two may be released as an intact Xaa-Pro dipeptide.</text>
        <dbReference type="EC" id="3.4.11.2"/>
    </reaction>
</comment>
<dbReference type="GO" id="GO:0016285">
    <property type="term" value="F:alanyl aminopeptidase activity"/>
    <property type="evidence" value="ECO:0007669"/>
    <property type="project" value="UniProtKB-EC"/>
</dbReference>
<dbReference type="CDD" id="cd09601">
    <property type="entry name" value="M1_APN-Q_like"/>
    <property type="match status" value="1"/>
</dbReference>
<sequence length="870" mass="98869">MEKKNPYRLSRDVEPIAYHLTLNPNLANFTFAGEETVEIEVKRPTRQITLHALDLKVESAILEWDIAYGDFRLCRLTPTRIVLDKKYETMTLWFDQTVKPGKARLTFFWSGELNDKMHGFYRTSYIVGGETRWGAATQFEATDARRCFPCWDEPDRKATFDVKLVVPSGLTALSNMPALPESPWCDNTIIHFKMTPKMSTYLVAFVVAELEHIEAPGPRGIPIRVWTTPGKREHGRFALEVAQFTLNYFEKWFGIPYPLPKLDMAALPDFAAGAMENWGLVTYREVALLIDPANSSAAAKQRVAEVVEHELAHMWFGDWTTMKWWTHLWLNEGYASYMGPKAMAQQFPEWDTWTQFVADEYMAALKDDGTRNTHPVEIEVRNPYEIREISDAISYSKGSVVNRMLEHYLGEEAYRRGLNRYLRRYALGNATTNDLWRELGKASGKPVEAIMASYTRQPGYPVLSVERREKKGGKVELRLSQRRFFHDGSRDRAGLLWKIPVGVRTPENKEPSFTYMKGRRMTIAADAGAKWMKLNPGQSGFYRVAYPPEMLKALRAPIATKELPAVDRLGLLDDACALARAGHMKTVDALDLLAAMSGEDDFSVWTRIAGALGELDNLLAGDARSRKDLHSFARSITRYALAAKGWDKKPNDSHLEVMLRSLILRLAAAYGDRATIEEARTRFSRYVETGELDPDLRQVVYATVAENASRTDYDALMRIYESTDFSEEKVRVLRALGALTNEELIRSALDFSMDEKKVRRQDTPILLAALGMNTAARPLVWEFVKANWDELKKRYHGGGFGSVTRVVKGTLSSFTTQGELADAEQFIRAHRVPGTERAMKQALETVRSNVAWLGRDREEIADWLDRYGAA</sequence>
<evidence type="ECO:0000256" key="1">
    <source>
        <dbReference type="ARBA" id="ARBA00000098"/>
    </source>
</evidence>
<gene>
    <name evidence="16" type="ORF">A3G64_03270</name>
</gene>
<evidence type="ECO:0000259" key="14">
    <source>
        <dbReference type="Pfam" id="PF11838"/>
    </source>
</evidence>
<keyword evidence="7 10" id="KW-0862">Zinc</keyword>
<keyword evidence="5 10" id="KW-0479">Metal-binding</keyword>
<feature type="binding site" evidence="10">
    <location>
        <position position="309"/>
    </location>
    <ligand>
        <name>Zn(2+)</name>
        <dbReference type="ChEBI" id="CHEBI:29105"/>
        <note>catalytic</note>
    </ligand>
</feature>
<dbReference type="PANTHER" id="PTHR11533:SF174">
    <property type="entry name" value="PUROMYCIN-SENSITIVE AMINOPEPTIDASE-RELATED"/>
    <property type="match status" value="1"/>
</dbReference>
<dbReference type="Proteomes" id="UP000179281">
    <property type="component" value="Unassembled WGS sequence"/>
</dbReference>
<keyword evidence="8 12" id="KW-0482">Metalloprotease</keyword>
<dbReference type="InterPro" id="IPR050344">
    <property type="entry name" value="Peptidase_M1_aminopeptidases"/>
</dbReference>
<dbReference type="InterPro" id="IPR024571">
    <property type="entry name" value="ERAP1-like_C_dom"/>
</dbReference>
<dbReference type="InterPro" id="IPR014782">
    <property type="entry name" value="Peptidase_M1_dom"/>
</dbReference>
<feature type="site" description="Transition state stabilizer" evidence="11">
    <location>
        <position position="395"/>
    </location>
</feature>
<dbReference type="EMBL" id="MHLD01000009">
    <property type="protein sequence ID" value="OGZ02719.1"/>
    <property type="molecule type" value="Genomic_DNA"/>
</dbReference>
<feature type="active site" description="Proton acceptor" evidence="9">
    <location>
        <position position="310"/>
    </location>
</feature>
<evidence type="ECO:0000259" key="15">
    <source>
        <dbReference type="Pfam" id="PF17900"/>
    </source>
</evidence>
<dbReference type="PANTHER" id="PTHR11533">
    <property type="entry name" value="PROTEASE M1 ZINC METALLOPROTEASE"/>
    <property type="match status" value="1"/>
</dbReference>
<dbReference type="AlphaFoldDB" id="A0A1G2CMZ1"/>
<comment type="cofactor">
    <cofactor evidence="10 12">
        <name>Zn(2+)</name>
        <dbReference type="ChEBI" id="CHEBI:29105"/>
    </cofactor>
    <text evidence="10 12">Binds 1 zinc ion per subunit.</text>
</comment>
<feature type="domain" description="Aminopeptidase N-like N-terminal" evidence="15">
    <location>
        <begin position="15"/>
        <end position="202"/>
    </location>
</feature>
<keyword evidence="4 12" id="KW-0645">Protease</keyword>
<feature type="binding site" evidence="10">
    <location>
        <position position="332"/>
    </location>
    <ligand>
        <name>Zn(2+)</name>
        <dbReference type="ChEBI" id="CHEBI:29105"/>
        <note>catalytic</note>
    </ligand>
</feature>
<dbReference type="PRINTS" id="PR00756">
    <property type="entry name" value="ALADIPTASE"/>
</dbReference>
<keyword evidence="3 12" id="KW-0031">Aminopeptidase</keyword>
<evidence type="ECO:0000256" key="3">
    <source>
        <dbReference type="ARBA" id="ARBA00022438"/>
    </source>
</evidence>
<comment type="similarity">
    <text evidence="2 12">Belongs to the peptidase M1 family.</text>
</comment>
<evidence type="ECO:0000256" key="6">
    <source>
        <dbReference type="ARBA" id="ARBA00022801"/>
    </source>
</evidence>
<dbReference type="Gene3D" id="1.25.50.20">
    <property type="match status" value="1"/>
</dbReference>
<evidence type="ECO:0000256" key="4">
    <source>
        <dbReference type="ARBA" id="ARBA00022670"/>
    </source>
</evidence>
<dbReference type="Gene3D" id="2.60.40.1730">
    <property type="entry name" value="tricorn interacting facor f3 domain"/>
    <property type="match status" value="1"/>
</dbReference>
<dbReference type="InterPro" id="IPR042097">
    <property type="entry name" value="Aminopeptidase_N-like_N_sf"/>
</dbReference>
<protein>
    <recommendedName>
        <fullName evidence="12">Aminopeptidase</fullName>
        <ecNumber evidence="12">3.4.11.-</ecNumber>
    </recommendedName>
</protein>
<dbReference type="GO" id="GO:0006508">
    <property type="term" value="P:proteolysis"/>
    <property type="evidence" value="ECO:0007669"/>
    <property type="project" value="UniProtKB-KW"/>
</dbReference>
<evidence type="ECO:0000313" key="17">
    <source>
        <dbReference type="Proteomes" id="UP000179281"/>
    </source>
</evidence>
<dbReference type="Pfam" id="PF01433">
    <property type="entry name" value="Peptidase_M1"/>
    <property type="match status" value="1"/>
</dbReference>
<dbReference type="GO" id="GO:0043171">
    <property type="term" value="P:peptide catabolic process"/>
    <property type="evidence" value="ECO:0007669"/>
    <property type="project" value="TreeGrafter"/>
</dbReference>
<name>A0A1G2CMZ1_9BACT</name>
<feature type="domain" description="Peptidase M1 membrane alanine aminopeptidase" evidence="13">
    <location>
        <begin position="237"/>
        <end position="454"/>
    </location>
</feature>
<feature type="binding site" evidence="10">
    <location>
        <position position="313"/>
    </location>
    <ligand>
        <name>Zn(2+)</name>
        <dbReference type="ChEBI" id="CHEBI:29105"/>
        <note>catalytic</note>
    </ligand>
</feature>
<dbReference type="FunFam" id="1.10.390.10:FF:000001">
    <property type="entry name" value="Aminopeptidase"/>
    <property type="match status" value="1"/>
</dbReference>
<dbReference type="GO" id="GO:0005737">
    <property type="term" value="C:cytoplasm"/>
    <property type="evidence" value="ECO:0007669"/>
    <property type="project" value="TreeGrafter"/>
</dbReference>
<dbReference type="Pfam" id="PF17900">
    <property type="entry name" value="Peptidase_M1_N"/>
    <property type="match status" value="1"/>
</dbReference>
<dbReference type="FunFam" id="1.25.50.20:FF:000002">
    <property type="entry name" value="Aminopeptidase"/>
    <property type="match status" value="1"/>
</dbReference>
<evidence type="ECO:0000256" key="5">
    <source>
        <dbReference type="ARBA" id="ARBA00022723"/>
    </source>
</evidence>
<evidence type="ECO:0000313" key="16">
    <source>
        <dbReference type="EMBL" id="OGZ02719.1"/>
    </source>
</evidence>
<evidence type="ECO:0000256" key="9">
    <source>
        <dbReference type="PIRSR" id="PIRSR634016-1"/>
    </source>
</evidence>
<evidence type="ECO:0000256" key="10">
    <source>
        <dbReference type="PIRSR" id="PIRSR634016-3"/>
    </source>
</evidence>
<dbReference type="Pfam" id="PF11838">
    <property type="entry name" value="ERAP1_C"/>
    <property type="match status" value="1"/>
</dbReference>
<evidence type="ECO:0000256" key="11">
    <source>
        <dbReference type="PIRSR" id="PIRSR634016-4"/>
    </source>
</evidence>
<evidence type="ECO:0000256" key="12">
    <source>
        <dbReference type="RuleBase" id="RU364040"/>
    </source>
</evidence>
<dbReference type="Gene3D" id="1.10.390.10">
    <property type="entry name" value="Neutral Protease Domain 2"/>
    <property type="match status" value="1"/>
</dbReference>
<dbReference type="GO" id="GO:0070006">
    <property type="term" value="F:metalloaminopeptidase activity"/>
    <property type="evidence" value="ECO:0007669"/>
    <property type="project" value="TreeGrafter"/>
</dbReference>
<reference evidence="16 17" key="1">
    <citation type="journal article" date="2016" name="Nat. Commun.">
        <title>Thousands of microbial genomes shed light on interconnected biogeochemical processes in an aquifer system.</title>
        <authorList>
            <person name="Anantharaman K."/>
            <person name="Brown C.T."/>
            <person name="Hug L.A."/>
            <person name="Sharon I."/>
            <person name="Castelle C.J."/>
            <person name="Probst A.J."/>
            <person name="Thomas B.C."/>
            <person name="Singh A."/>
            <person name="Wilkins M.J."/>
            <person name="Karaoz U."/>
            <person name="Brodie E.L."/>
            <person name="Williams K.H."/>
            <person name="Hubbard S.S."/>
            <person name="Banfield J.F."/>
        </authorList>
    </citation>
    <scope>NUCLEOTIDE SEQUENCE [LARGE SCALE GENOMIC DNA]</scope>
</reference>
<dbReference type="InterPro" id="IPR001930">
    <property type="entry name" value="Peptidase_M1"/>
</dbReference>
<dbReference type="FunFam" id="2.60.40.1730:FF:000002">
    <property type="entry name" value="Aminopeptidase"/>
    <property type="match status" value="1"/>
</dbReference>
<dbReference type="STRING" id="1798653.A3G64_03270"/>
<dbReference type="GO" id="GO:0008270">
    <property type="term" value="F:zinc ion binding"/>
    <property type="evidence" value="ECO:0007669"/>
    <property type="project" value="UniProtKB-UniRule"/>
</dbReference>
<dbReference type="InterPro" id="IPR027268">
    <property type="entry name" value="Peptidase_M4/M1_CTD_sf"/>
</dbReference>
<evidence type="ECO:0000256" key="7">
    <source>
        <dbReference type="ARBA" id="ARBA00022833"/>
    </source>
</evidence>
<comment type="caution">
    <text evidence="16">The sequence shown here is derived from an EMBL/GenBank/DDBJ whole genome shotgun (WGS) entry which is preliminary data.</text>
</comment>
<dbReference type="InterPro" id="IPR034016">
    <property type="entry name" value="M1_APN-typ"/>
</dbReference>
<dbReference type="GO" id="GO:0042277">
    <property type="term" value="F:peptide binding"/>
    <property type="evidence" value="ECO:0007669"/>
    <property type="project" value="TreeGrafter"/>
</dbReference>
<dbReference type="Gene3D" id="2.60.40.1910">
    <property type="match status" value="1"/>
</dbReference>
<proteinExistence type="inferred from homology"/>